<evidence type="ECO:0000256" key="1">
    <source>
        <dbReference type="ARBA" id="ARBA00005336"/>
    </source>
</evidence>
<evidence type="ECO:0000259" key="4">
    <source>
        <dbReference type="PROSITE" id="PS51820"/>
    </source>
</evidence>
<dbReference type="InterPro" id="IPR017853">
    <property type="entry name" value="GH"/>
</dbReference>
<dbReference type="Gene3D" id="3.40.50.1700">
    <property type="entry name" value="Glycoside hydrolase family 3 C-terminal domain"/>
    <property type="match status" value="1"/>
</dbReference>
<dbReference type="InterPro" id="IPR050288">
    <property type="entry name" value="Cellulose_deg_GH3"/>
</dbReference>
<dbReference type="AlphaFoldDB" id="L0EIQ6"/>
<comment type="similarity">
    <text evidence="1">Belongs to the glycosyl hydrolase 3 family.</text>
</comment>
<accession>L0EIQ6</accession>
<dbReference type="PRINTS" id="PR00133">
    <property type="entry name" value="GLHYDRLASE3"/>
</dbReference>
<dbReference type="Pfam" id="PF14310">
    <property type="entry name" value="Fn3-like"/>
    <property type="match status" value="1"/>
</dbReference>
<dbReference type="Gene3D" id="2.60.40.10">
    <property type="entry name" value="Immunoglobulins"/>
    <property type="match status" value="1"/>
</dbReference>
<dbReference type="PROSITE" id="PS51820">
    <property type="entry name" value="PA14"/>
    <property type="match status" value="1"/>
</dbReference>
<organism evidence="5">
    <name type="scientific">Burkholderia sp. QM04</name>
    <dbReference type="NCBI Taxonomy" id="1271880"/>
    <lineage>
        <taxon>Bacteria</taxon>
        <taxon>Pseudomonadati</taxon>
        <taxon>Pseudomonadota</taxon>
        <taxon>Betaproteobacteria</taxon>
        <taxon>Burkholderiales</taxon>
        <taxon>Burkholderiaceae</taxon>
        <taxon>Burkholderia</taxon>
    </lineage>
</organism>
<dbReference type="GO" id="GO:0005975">
    <property type="term" value="P:carbohydrate metabolic process"/>
    <property type="evidence" value="ECO:0007669"/>
    <property type="project" value="InterPro"/>
</dbReference>
<dbReference type="PANTHER" id="PTHR42715:SF10">
    <property type="entry name" value="BETA-GLUCOSIDASE"/>
    <property type="match status" value="1"/>
</dbReference>
<dbReference type="EC" id="3.2.1.-" evidence="5"/>
<dbReference type="InterPro" id="IPR002772">
    <property type="entry name" value="Glyco_hydro_3_C"/>
</dbReference>
<dbReference type="InterPro" id="IPR001764">
    <property type="entry name" value="Glyco_hydro_3_N"/>
</dbReference>
<dbReference type="GO" id="GO:0004553">
    <property type="term" value="F:hydrolase activity, hydrolyzing O-glycosyl compounds"/>
    <property type="evidence" value="ECO:0007669"/>
    <property type="project" value="InterPro"/>
</dbReference>
<reference evidence="5" key="1">
    <citation type="submission" date="2012-10" db="EMBL/GenBank/DDBJ databases">
        <authorList>
            <person name="Cui C."/>
        </authorList>
    </citation>
    <scope>NUCLEOTIDE SEQUENCE</scope>
    <source>
        <strain evidence="5">QM04</strain>
    </source>
</reference>
<dbReference type="InterPro" id="IPR036881">
    <property type="entry name" value="Glyco_hydro_3_C_sf"/>
</dbReference>
<dbReference type="Gene3D" id="2.60.120.260">
    <property type="entry name" value="Galactose-binding domain-like"/>
    <property type="match status" value="1"/>
</dbReference>
<dbReference type="InterPro" id="IPR026891">
    <property type="entry name" value="Fn3-like"/>
</dbReference>
<dbReference type="EMBL" id="JX960405">
    <property type="protein sequence ID" value="AGA60123.1"/>
    <property type="molecule type" value="Genomic_DNA"/>
</dbReference>
<keyword evidence="5" id="KW-0326">Glycosidase</keyword>
<evidence type="ECO:0000313" key="5">
    <source>
        <dbReference type="EMBL" id="AGA60123.1"/>
    </source>
</evidence>
<dbReference type="Pfam" id="PF01915">
    <property type="entry name" value="Glyco_hydro_3_C"/>
    <property type="match status" value="1"/>
</dbReference>
<name>L0EIQ6_9BURK</name>
<dbReference type="SUPFAM" id="SSF52279">
    <property type="entry name" value="Beta-D-glucan exohydrolase, C-terminal domain"/>
    <property type="match status" value="1"/>
</dbReference>
<sequence length="844" mass="88718">MNAPDASAPTAEATATRASAASRASAADEATIAALLAELTLEQKVRLLTGATFWTLHDEPAIGLETIMVSDGPAGVRGAAWDERDSSASLPSPTSLAASWDVDLVHRLGTLIAAEARRKGVGVALGPTVNIQRSPRGGRHFEAYSEDPWLSGVIGTAFVKGIQSGGVAATPKHYVANDSETERMTANVNVDERTLREVYLAPFERMVTEGGAWAIMSSYNSVDGVTMTENDLLASPLKDEWGFDGMVVSDWMGVRDTVAAGNSAQDLAMPGPDGVWGDALVEAVRAGAVSEAAVDAKVLRILRLAGRLGALRDVEAATPVPAPWPAEEVTALLREAAADGMVLVRNDGILPLNAAAAPTIAVVGQHAKVARSQGGGSATVFPSHVVTPLAGLRTAFGAETVRFAPGVKASESLLPFEAAVVTDPATGEPGVHVRFLADDGSVVLDEHRVGGRLAWLGDPVLADTAVVEVSATFTAPEDGEYALGFAGLGTFRFDVDGENKSDGLFFPEGTDPFMAFLNPPKQVFPVQLAAGQQVALRLQHEPMRQGGVPAVMFTLGYEEPFEGSDVELERAVELAAASDVAVVVVGTTEQLESEGFDRADLRLPDGQDELVRRVIAANPRTVVVVNSGGPVIMPWIDEAPAVLLTWFPGQEMGDALADVLTGAREPGGRIPTTWAAREDDVPVWQVEPVDGQLFYTEGLNVGYREWARRAALGGPAPAIAFGSGLGYTTWSVGAASVADADADAGFRVSVPVTNTGARAGKQVVQVYLSRVSDSTVERPALWLAGYAVVRAEPGETVTASALVEPRSLQYWSVDDHAWRTEAGTYRVHVGTSVTDLVSSVDLEV</sequence>
<dbReference type="PANTHER" id="PTHR42715">
    <property type="entry name" value="BETA-GLUCOSIDASE"/>
    <property type="match status" value="1"/>
</dbReference>
<dbReference type="SUPFAM" id="SSF51445">
    <property type="entry name" value="(Trans)glycosidases"/>
    <property type="match status" value="1"/>
</dbReference>
<dbReference type="Pfam" id="PF00933">
    <property type="entry name" value="Glyco_hydro_3"/>
    <property type="match status" value="1"/>
</dbReference>
<dbReference type="SMART" id="SM01217">
    <property type="entry name" value="Fn3_like"/>
    <property type="match status" value="1"/>
</dbReference>
<protein>
    <submittedName>
        <fullName evidence="5">Glycoside hydrolase</fullName>
        <ecNumber evidence="5">3.2.1.-</ecNumber>
    </submittedName>
</protein>
<dbReference type="InterPro" id="IPR037524">
    <property type="entry name" value="PA14/GLEYA"/>
</dbReference>
<evidence type="ECO:0000256" key="2">
    <source>
        <dbReference type="ARBA" id="ARBA00022801"/>
    </source>
</evidence>
<keyword evidence="2 5" id="KW-0378">Hydrolase</keyword>
<feature type="domain" description="PA14" evidence="4">
    <location>
        <begin position="426"/>
        <end position="572"/>
    </location>
</feature>
<dbReference type="InterPro" id="IPR036962">
    <property type="entry name" value="Glyco_hydro_3_N_sf"/>
</dbReference>
<proteinExistence type="inferred from homology"/>
<feature type="region of interest" description="Disordered" evidence="3">
    <location>
        <begin position="1"/>
        <end position="22"/>
    </location>
</feature>
<evidence type="ECO:0000256" key="3">
    <source>
        <dbReference type="SAM" id="MobiDB-lite"/>
    </source>
</evidence>
<dbReference type="Gene3D" id="3.20.20.300">
    <property type="entry name" value="Glycoside hydrolase, family 3, N-terminal domain"/>
    <property type="match status" value="1"/>
</dbReference>
<dbReference type="InterPro" id="IPR013783">
    <property type="entry name" value="Ig-like_fold"/>
</dbReference>